<gene>
    <name evidence="1" type="ORF">Pmar_PMAR025616</name>
</gene>
<keyword evidence="2" id="KW-1185">Reference proteome</keyword>
<dbReference type="EMBL" id="GG675839">
    <property type="protein sequence ID" value="EER12892.1"/>
    <property type="molecule type" value="Genomic_DNA"/>
</dbReference>
<proteinExistence type="predicted"/>
<sequence>MIFIRVPRIAFVGFISIQLFTMMGGLFPLEIPMDRPTVDVIPWNLLNIEVSPCDPRNLRVESSCGVTYPGAYFKSLREASLLEIYTRQVERGRGKTVAMAKLRYENGKSSITFPSRNLAS</sequence>
<name>C5KRJ9_PERM5</name>
<evidence type="ECO:0000313" key="2">
    <source>
        <dbReference type="Proteomes" id="UP000007800"/>
    </source>
</evidence>
<dbReference type="InParanoid" id="C5KRJ9"/>
<accession>C5KRJ9</accession>
<reference evidence="1 2" key="1">
    <citation type="submission" date="2008-07" db="EMBL/GenBank/DDBJ databases">
        <authorList>
            <person name="El-Sayed N."/>
            <person name="Caler E."/>
            <person name="Inman J."/>
            <person name="Amedeo P."/>
            <person name="Hass B."/>
            <person name="Wortman J."/>
        </authorList>
    </citation>
    <scope>NUCLEOTIDE SEQUENCE [LARGE SCALE GENOMIC DNA]</scope>
    <source>
        <strain evidence="2">ATCC 50983 / TXsc</strain>
    </source>
</reference>
<dbReference type="Proteomes" id="UP000007800">
    <property type="component" value="Unassembled WGS sequence"/>
</dbReference>
<protein>
    <submittedName>
        <fullName evidence="1">Uncharacterized protein</fullName>
    </submittedName>
</protein>
<evidence type="ECO:0000313" key="1">
    <source>
        <dbReference type="EMBL" id="EER12892.1"/>
    </source>
</evidence>
<organism evidence="2">
    <name type="scientific">Perkinsus marinus (strain ATCC 50983 / TXsc)</name>
    <dbReference type="NCBI Taxonomy" id="423536"/>
    <lineage>
        <taxon>Eukaryota</taxon>
        <taxon>Sar</taxon>
        <taxon>Alveolata</taxon>
        <taxon>Perkinsozoa</taxon>
        <taxon>Perkinsea</taxon>
        <taxon>Perkinsida</taxon>
        <taxon>Perkinsidae</taxon>
        <taxon>Perkinsus</taxon>
    </lineage>
</organism>
<dbReference type="GeneID" id="9055849"/>
<dbReference type="AlphaFoldDB" id="C5KRJ9"/>
<dbReference type="RefSeq" id="XP_002781097.1">
    <property type="nucleotide sequence ID" value="XM_002781051.1"/>
</dbReference>